<keyword evidence="2" id="KW-0031">Aminopeptidase</keyword>
<dbReference type="PRINTS" id="PR00481">
    <property type="entry name" value="LAMNOPPTDASE"/>
</dbReference>
<keyword evidence="4" id="KW-0378">Hydrolase</keyword>
<gene>
    <name evidence="7" type="ORF">Vafri_15356</name>
</gene>
<evidence type="ECO:0000259" key="5">
    <source>
        <dbReference type="Pfam" id="PF00883"/>
    </source>
</evidence>
<dbReference type="CDD" id="cd00433">
    <property type="entry name" value="Peptidase_M17"/>
    <property type="match status" value="1"/>
</dbReference>
<evidence type="ECO:0000256" key="3">
    <source>
        <dbReference type="ARBA" id="ARBA00022670"/>
    </source>
</evidence>
<dbReference type="Gene3D" id="3.40.630.10">
    <property type="entry name" value="Zn peptidases"/>
    <property type="match status" value="1"/>
</dbReference>
<comment type="caution">
    <text evidence="7">The sequence shown here is derived from an EMBL/GenBank/DDBJ whole genome shotgun (WGS) entry which is preliminary data.</text>
</comment>
<reference evidence="7" key="1">
    <citation type="journal article" date="2021" name="Proc. Natl. Acad. Sci. U.S.A.">
        <title>Three genomes in the algal genus Volvox reveal the fate of a haploid sex-determining region after a transition to homothallism.</title>
        <authorList>
            <person name="Yamamoto K."/>
            <person name="Hamaji T."/>
            <person name="Kawai-Toyooka H."/>
            <person name="Matsuzaki R."/>
            <person name="Takahashi F."/>
            <person name="Nishimura Y."/>
            <person name="Kawachi M."/>
            <person name="Noguchi H."/>
            <person name="Minakuchi Y."/>
            <person name="Umen J.G."/>
            <person name="Toyoda A."/>
            <person name="Nozaki H."/>
        </authorList>
    </citation>
    <scope>NUCLEOTIDE SEQUENCE</scope>
    <source>
        <strain evidence="7">NIES-3780</strain>
    </source>
</reference>
<evidence type="ECO:0000256" key="1">
    <source>
        <dbReference type="ARBA" id="ARBA00009528"/>
    </source>
</evidence>
<dbReference type="SUPFAM" id="SSF53187">
    <property type="entry name" value="Zn-dependent exopeptidases"/>
    <property type="match status" value="1"/>
</dbReference>
<dbReference type="InterPro" id="IPR043472">
    <property type="entry name" value="Macro_dom-like"/>
</dbReference>
<evidence type="ECO:0000256" key="2">
    <source>
        <dbReference type="ARBA" id="ARBA00022438"/>
    </source>
</evidence>
<dbReference type="PANTHER" id="PTHR11963">
    <property type="entry name" value="LEUCINE AMINOPEPTIDASE-RELATED"/>
    <property type="match status" value="1"/>
</dbReference>
<sequence length="576" mass="60654">MRLQSCSSLKVLHGRTNRCTPLQVVLRHPLLLHQKCFSYNQARTSVTRNTVLLAGSGGMAMSSEPGHASLEYWFGRSGRYEKLLVDGTGTGDGQAAPVQPVAQSDLKALLGSLDPLHRTWATNTRFKAKPGELCLLPDPMGGVARVLLGIGPASTAPWPYAALAKLPGGTYRLTPPQGNGSSATDSSPAAAADPAAAYRAALGFLLGHYAFERYKTAKRVKGAAEAEAAEGDGYGGAVGSCSDVEEVEESKARLVWPEGCDRAQVLALVRAFVWCRDLITTPAEDLGPQHLAAEAQALAVTHGSVFSLLQGEQLLEANYPAIHTVGRASYRPPVLATLEWFPPGEDNPASLPLLALVGKGVCFDTGGLNLKSGASMKNMKKDMGGAALVLALAHVVMSCRLRVRLLVLVPAVENSVAGNSYRPLDVLQTRAGITVENGNCDAEGRLILSDALTEAASRRPDLILDAATLTGAARTALGAELPAVFTNDDATWRELEAAAEAESDHLWRLPLHAPYRRQLDSKVADLASTGAGDGLAGAILAALFLQEFVKGAPRWIHIDTSAFTAGSAVGPGRPEG</sequence>
<protein>
    <recommendedName>
        <fullName evidence="9">Cytosol aminopeptidase domain-containing protein</fullName>
    </recommendedName>
</protein>
<evidence type="ECO:0000259" key="6">
    <source>
        <dbReference type="Pfam" id="PF21337"/>
    </source>
</evidence>
<feature type="domain" description="M17 aminopeptidase N-terminal" evidence="6">
    <location>
        <begin position="97"/>
        <end position="219"/>
    </location>
</feature>
<dbReference type="GO" id="GO:0005737">
    <property type="term" value="C:cytoplasm"/>
    <property type="evidence" value="ECO:0007669"/>
    <property type="project" value="InterPro"/>
</dbReference>
<dbReference type="Gene3D" id="3.40.220.10">
    <property type="entry name" value="Leucine Aminopeptidase, subunit E, domain 1"/>
    <property type="match status" value="1"/>
</dbReference>
<evidence type="ECO:0000313" key="7">
    <source>
        <dbReference type="EMBL" id="GIL60831.1"/>
    </source>
</evidence>
<evidence type="ECO:0008006" key="9">
    <source>
        <dbReference type="Google" id="ProtNLM"/>
    </source>
</evidence>
<dbReference type="AlphaFoldDB" id="A0A8J4BF80"/>
<dbReference type="GO" id="GO:0070006">
    <property type="term" value="F:metalloaminopeptidase activity"/>
    <property type="evidence" value="ECO:0007669"/>
    <property type="project" value="InterPro"/>
</dbReference>
<dbReference type="SUPFAM" id="SSF52949">
    <property type="entry name" value="Macro domain-like"/>
    <property type="match status" value="1"/>
</dbReference>
<dbReference type="InterPro" id="IPR048816">
    <property type="entry name" value="Peptidase_M17_N_1"/>
</dbReference>
<feature type="domain" description="Cytosol aminopeptidase" evidence="5">
    <location>
        <begin position="274"/>
        <end position="564"/>
    </location>
</feature>
<evidence type="ECO:0000313" key="8">
    <source>
        <dbReference type="Proteomes" id="UP000747399"/>
    </source>
</evidence>
<dbReference type="GO" id="GO:0030145">
    <property type="term" value="F:manganese ion binding"/>
    <property type="evidence" value="ECO:0007669"/>
    <property type="project" value="InterPro"/>
</dbReference>
<dbReference type="GO" id="GO:0006508">
    <property type="term" value="P:proteolysis"/>
    <property type="evidence" value="ECO:0007669"/>
    <property type="project" value="UniProtKB-KW"/>
</dbReference>
<proteinExistence type="inferred from homology"/>
<organism evidence="7 8">
    <name type="scientific">Volvox africanus</name>
    <dbReference type="NCBI Taxonomy" id="51714"/>
    <lineage>
        <taxon>Eukaryota</taxon>
        <taxon>Viridiplantae</taxon>
        <taxon>Chlorophyta</taxon>
        <taxon>core chlorophytes</taxon>
        <taxon>Chlorophyceae</taxon>
        <taxon>CS clade</taxon>
        <taxon>Chlamydomonadales</taxon>
        <taxon>Volvocaceae</taxon>
        <taxon>Volvox</taxon>
    </lineage>
</organism>
<dbReference type="InterPro" id="IPR011356">
    <property type="entry name" value="Leucine_aapep/pepB"/>
</dbReference>
<dbReference type="EMBL" id="BNCO01000041">
    <property type="protein sequence ID" value="GIL60831.1"/>
    <property type="molecule type" value="Genomic_DNA"/>
</dbReference>
<name>A0A8J4BF80_9CHLO</name>
<dbReference type="InterPro" id="IPR000819">
    <property type="entry name" value="Peptidase_M17_C"/>
</dbReference>
<dbReference type="Proteomes" id="UP000747399">
    <property type="component" value="Unassembled WGS sequence"/>
</dbReference>
<dbReference type="Pfam" id="PF21337">
    <property type="entry name" value="Peptidase_M17_N_1"/>
    <property type="match status" value="1"/>
</dbReference>
<keyword evidence="8" id="KW-1185">Reference proteome</keyword>
<keyword evidence="3" id="KW-0645">Protease</keyword>
<dbReference type="PANTHER" id="PTHR11963:SF20">
    <property type="entry name" value="PEPTIDASE B"/>
    <property type="match status" value="1"/>
</dbReference>
<dbReference type="Pfam" id="PF00883">
    <property type="entry name" value="Peptidase_M17"/>
    <property type="match status" value="1"/>
</dbReference>
<accession>A0A8J4BF80</accession>
<comment type="similarity">
    <text evidence="1">Belongs to the peptidase M17 family.</text>
</comment>
<feature type="non-terminal residue" evidence="7">
    <location>
        <position position="1"/>
    </location>
</feature>
<evidence type="ECO:0000256" key="4">
    <source>
        <dbReference type="ARBA" id="ARBA00022801"/>
    </source>
</evidence>